<dbReference type="EMBL" id="JBICCN010000073">
    <property type="protein sequence ID" value="KAL3096305.1"/>
    <property type="molecule type" value="Genomic_DNA"/>
</dbReference>
<proteinExistence type="predicted"/>
<evidence type="ECO:0000256" key="1">
    <source>
        <dbReference type="SAM" id="MobiDB-lite"/>
    </source>
</evidence>
<sequence length="105" mass="12069">MALLCAAEADCMVPVGQTIRCIYTKPGPNETCHRQDQSLMEILRYNMEYRQQIEDPSFLTQLSPAHPRSSNRPIQSSGISGFFKLDRRQNFKGSAEEWRKKVQCC</sequence>
<comment type="caution">
    <text evidence="2">The sequence shown here is derived from an EMBL/GenBank/DDBJ whole genome shotgun (WGS) entry which is preliminary data.</text>
</comment>
<evidence type="ECO:0000313" key="3">
    <source>
        <dbReference type="Proteomes" id="UP001620645"/>
    </source>
</evidence>
<evidence type="ECO:0000313" key="2">
    <source>
        <dbReference type="EMBL" id="KAL3096305.1"/>
    </source>
</evidence>
<name>A0ABD2K082_HETSC</name>
<dbReference type="AlphaFoldDB" id="A0ABD2K082"/>
<keyword evidence="3" id="KW-1185">Reference proteome</keyword>
<protein>
    <submittedName>
        <fullName evidence="2">Uncharacterized protein</fullName>
    </submittedName>
</protein>
<dbReference type="Proteomes" id="UP001620645">
    <property type="component" value="Unassembled WGS sequence"/>
</dbReference>
<reference evidence="2 3" key="1">
    <citation type="submission" date="2024-10" db="EMBL/GenBank/DDBJ databases">
        <authorList>
            <person name="Kim D."/>
        </authorList>
    </citation>
    <scope>NUCLEOTIDE SEQUENCE [LARGE SCALE GENOMIC DNA]</scope>
    <source>
        <strain evidence="2">Taebaek</strain>
    </source>
</reference>
<accession>A0ABD2K082</accession>
<feature type="region of interest" description="Disordered" evidence="1">
    <location>
        <begin position="61"/>
        <end position="81"/>
    </location>
</feature>
<organism evidence="2 3">
    <name type="scientific">Heterodera schachtii</name>
    <name type="common">Sugarbeet cyst nematode worm</name>
    <name type="synonym">Tylenchus schachtii</name>
    <dbReference type="NCBI Taxonomy" id="97005"/>
    <lineage>
        <taxon>Eukaryota</taxon>
        <taxon>Metazoa</taxon>
        <taxon>Ecdysozoa</taxon>
        <taxon>Nematoda</taxon>
        <taxon>Chromadorea</taxon>
        <taxon>Rhabditida</taxon>
        <taxon>Tylenchina</taxon>
        <taxon>Tylenchomorpha</taxon>
        <taxon>Tylenchoidea</taxon>
        <taxon>Heteroderidae</taxon>
        <taxon>Heteroderinae</taxon>
        <taxon>Heterodera</taxon>
    </lineage>
</organism>
<feature type="compositionally biased region" description="Polar residues" evidence="1">
    <location>
        <begin position="61"/>
        <end position="79"/>
    </location>
</feature>
<gene>
    <name evidence="2" type="ORF">niasHS_004943</name>
</gene>